<keyword evidence="8" id="KW-0067">ATP-binding</keyword>
<evidence type="ECO:0000256" key="1">
    <source>
        <dbReference type="ARBA" id="ARBA00004496"/>
    </source>
</evidence>
<dbReference type="GeneID" id="301681952"/>
<dbReference type="InterPro" id="IPR027417">
    <property type="entry name" value="P-loop_NTPase"/>
</dbReference>
<keyword evidence="6" id="KW-0479">Metal-binding</keyword>
<proteinExistence type="inferred from homology"/>
<keyword evidence="7" id="KW-0547">Nucleotide-binding</keyword>
<comment type="subcellular location">
    <subcellularLocation>
        <location evidence="1">Cytoplasm</location>
    </subcellularLocation>
</comment>
<dbReference type="PANTHER" id="PTHR33540:SF2">
    <property type="entry name" value="TRNA THREONYLCARBAMOYLADENOSINE BIOSYNTHESIS PROTEIN TSAE"/>
    <property type="match status" value="1"/>
</dbReference>
<comment type="similarity">
    <text evidence="2">Belongs to the TsaE family.</text>
</comment>
<accession>A0A5M3T293</accession>
<evidence type="ECO:0000256" key="6">
    <source>
        <dbReference type="ARBA" id="ARBA00022723"/>
    </source>
</evidence>
<dbReference type="Gene3D" id="3.40.50.300">
    <property type="entry name" value="P-loop containing nucleotide triphosphate hydrolases"/>
    <property type="match status" value="1"/>
</dbReference>
<dbReference type="NCBIfam" id="TIGR00150">
    <property type="entry name" value="T6A_YjeE"/>
    <property type="match status" value="1"/>
</dbReference>
<keyword evidence="12" id="KW-1185">Reference proteome</keyword>
<evidence type="ECO:0000256" key="10">
    <source>
        <dbReference type="ARBA" id="ARBA00032441"/>
    </source>
</evidence>
<protein>
    <recommendedName>
        <fullName evidence="3">tRNA threonylcarbamoyladenosine biosynthesis protein TsaE</fullName>
    </recommendedName>
    <alternativeName>
        <fullName evidence="10">t(6)A37 threonylcarbamoyladenosine biosynthesis protein TsaE</fullName>
    </alternativeName>
</protein>
<evidence type="ECO:0000256" key="9">
    <source>
        <dbReference type="ARBA" id="ARBA00022842"/>
    </source>
</evidence>
<dbReference type="InterPro" id="IPR003442">
    <property type="entry name" value="T6A_TsaE"/>
</dbReference>
<evidence type="ECO:0000256" key="7">
    <source>
        <dbReference type="ARBA" id="ARBA00022741"/>
    </source>
</evidence>
<keyword evidence="9" id="KW-0460">Magnesium</keyword>
<dbReference type="Pfam" id="PF02367">
    <property type="entry name" value="TsaE"/>
    <property type="match status" value="1"/>
</dbReference>
<evidence type="ECO:0000256" key="2">
    <source>
        <dbReference type="ARBA" id="ARBA00007599"/>
    </source>
</evidence>
<dbReference type="Proteomes" id="UP000326169">
    <property type="component" value="Unassembled WGS sequence"/>
</dbReference>
<evidence type="ECO:0000256" key="8">
    <source>
        <dbReference type="ARBA" id="ARBA00022840"/>
    </source>
</evidence>
<evidence type="ECO:0000256" key="4">
    <source>
        <dbReference type="ARBA" id="ARBA00022490"/>
    </source>
</evidence>
<evidence type="ECO:0000256" key="5">
    <source>
        <dbReference type="ARBA" id="ARBA00022694"/>
    </source>
</evidence>
<dbReference type="PANTHER" id="PTHR33540">
    <property type="entry name" value="TRNA THREONYLCARBAMOYLADENOSINE BIOSYNTHESIS PROTEIN TSAE"/>
    <property type="match status" value="1"/>
</dbReference>
<organism evidence="11 12">
    <name type="scientific">Limnospira platensis NIES-46</name>
    <dbReference type="NCBI Taxonomy" id="1236695"/>
    <lineage>
        <taxon>Bacteria</taxon>
        <taxon>Bacillati</taxon>
        <taxon>Cyanobacteriota</taxon>
        <taxon>Cyanophyceae</taxon>
        <taxon>Oscillatoriophycideae</taxon>
        <taxon>Oscillatoriales</taxon>
        <taxon>Sirenicapillariaceae</taxon>
        <taxon>Limnospira</taxon>
    </lineage>
</organism>
<dbReference type="EMBL" id="BIMW01000058">
    <property type="protein sequence ID" value="GCE92997.1"/>
    <property type="molecule type" value="Genomic_DNA"/>
</dbReference>
<evidence type="ECO:0000313" key="12">
    <source>
        <dbReference type="Proteomes" id="UP000326169"/>
    </source>
</evidence>
<reference evidence="11 12" key="1">
    <citation type="journal article" date="2019" name="J Genomics">
        <title>The Draft Genome of a Hydrogen-producing Cyanobacterium, Arthrospira platensis NIES-46.</title>
        <authorList>
            <person name="Suzuki S."/>
            <person name="Yamaguchi H."/>
            <person name="Kawachi M."/>
        </authorList>
    </citation>
    <scope>NUCLEOTIDE SEQUENCE [LARGE SCALE GENOMIC DNA]</scope>
    <source>
        <strain evidence="11 12">NIES-46</strain>
    </source>
</reference>
<keyword evidence="4" id="KW-0963">Cytoplasm</keyword>
<comment type="caution">
    <text evidence="11">The sequence shown here is derived from an EMBL/GenBank/DDBJ whole genome shotgun (WGS) entry which is preliminary data.</text>
</comment>
<sequence>MNEAVILSLVDAIATQAVGVKLGRSLGANSLILLEGNLGTGKTTLVQGIAKGLGISESVDSPTFTLINEYTSGRIPLYHLDLYRLNESEIEGLNISLYWEGVEVEPGIVAVEWSERLAYRPADYLQIILSHTPQGDRQIKLIPMGGLVMALDGLINPV</sequence>
<evidence type="ECO:0000313" key="11">
    <source>
        <dbReference type="EMBL" id="GCE92997.1"/>
    </source>
</evidence>
<name>A0A5M3T293_LIMPL</name>
<evidence type="ECO:0000256" key="3">
    <source>
        <dbReference type="ARBA" id="ARBA00019010"/>
    </source>
</evidence>
<gene>
    <name evidence="11" type="ORF">NIES46_10460</name>
</gene>
<dbReference type="RefSeq" id="WP_014275438.1">
    <property type="nucleotide sequence ID" value="NZ_BIMW01000058.1"/>
</dbReference>
<keyword evidence="5" id="KW-0819">tRNA processing</keyword>
<dbReference type="SUPFAM" id="SSF52540">
    <property type="entry name" value="P-loop containing nucleoside triphosphate hydrolases"/>
    <property type="match status" value="1"/>
</dbReference>